<evidence type="ECO:0000313" key="3">
    <source>
        <dbReference type="Proteomes" id="UP001357733"/>
    </source>
</evidence>
<gene>
    <name evidence="2" type="ORF">VLK81_09165</name>
</gene>
<keyword evidence="3" id="KW-1185">Reference proteome</keyword>
<proteinExistence type="predicted"/>
<keyword evidence="1" id="KW-0812">Transmembrane</keyword>
<organism evidence="2 3">
    <name type="scientific">Citroniella saccharovorans</name>
    <dbReference type="NCBI Taxonomy" id="2053367"/>
    <lineage>
        <taxon>Bacteria</taxon>
        <taxon>Bacillati</taxon>
        <taxon>Bacillota</taxon>
        <taxon>Tissierellia</taxon>
        <taxon>Tissierellales</taxon>
        <taxon>Peptoniphilaceae</taxon>
        <taxon>Citroniella</taxon>
    </lineage>
</organism>
<feature type="transmembrane region" description="Helical" evidence="1">
    <location>
        <begin position="6"/>
        <end position="23"/>
    </location>
</feature>
<protein>
    <submittedName>
        <fullName evidence="2">Pro-sigmaK processing inhibitor BofA family protein</fullName>
    </submittedName>
</protein>
<sequence>MEFLVAIAGMLVLILILKILQVSAKIISKVFINSISGIIGIFVFNLIASFFGYNINLNFLNSLIVGVFGLAGIIFIILFNI</sequence>
<dbReference type="EMBL" id="JAYKOT010000003">
    <property type="protein sequence ID" value="MEB3430152.1"/>
    <property type="molecule type" value="Genomic_DNA"/>
</dbReference>
<accession>A0AAW9N1J6</accession>
<dbReference type="Proteomes" id="UP001357733">
    <property type="component" value="Unassembled WGS sequence"/>
</dbReference>
<dbReference type="AlphaFoldDB" id="A0AAW9N1J6"/>
<comment type="caution">
    <text evidence="2">The sequence shown here is derived from an EMBL/GenBank/DDBJ whole genome shotgun (WGS) entry which is preliminary data.</text>
</comment>
<dbReference type="Pfam" id="PF07441">
    <property type="entry name" value="BofA"/>
    <property type="match status" value="1"/>
</dbReference>
<name>A0AAW9N1J6_9FIRM</name>
<feature type="transmembrane region" description="Helical" evidence="1">
    <location>
        <begin position="59"/>
        <end position="79"/>
    </location>
</feature>
<keyword evidence="1" id="KW-1133">Transmembrane helix</keyword>
<dbReference type="RefSeq" id="WP_324620331.1">
    <property type="nucleotide sequence ID" value="NZ_JAYKOT010000003.1"/>
</dbReference>
<keyword evidence="1" id="KW-0472">Membrane</keyword>
<evidence type="ECO:0000313" key="2">
    <source>
        <dbReference type="EMBL" id="MEB3430152.1"/>
    </source>
</evidence>
<feature type="transmembrane region" description="Helical" evidence="1">
    <location>
        <begin position="30"/>
        <end position="53"/>
    </location>
</feature>
<reference evidence="2 3" key="1">
    <citation type="submission" date="2024-01" db="EMBL/GenBank/DDBJ databases">
        <title>Complete genome sequence of Citroniella saccharovorans strain M6.X9, isolated from human fecal sample.</title>
        <authorList>
            <person name="Cheng G."/>
            <person name="Westerholm M."/>
            <person name="Schnurer A."/>
        </authorList>
    </citation>
    <scope>NUCLEOTIDE SEQUENCE [LARGE SCALE GENOMIC DNA]</scope>
    <source>
        <strain evidence="2 3">DSM 29873</strain>
    </source>
</reference>
<dbReference type="InterPro" id="IPR010001">
    <property type="entry name" value="BofA"/>
</dbReference>
<evidence type="ECO:0000256" key="1">
    <source>
        <dbReference type="SAM" id="Phobius"/>
    </source>
</evidence>